<dbReference type="Pfam" id="PF00905">
    <property type="entry name" value="Transpeptidase"/>
    <property type="match status" value="1"/>
</dbReference>
<protein>
    <submittedName>
        <fullName evidence="3">Peptidoglycan glycosyltransferase</fullName>
    </submittedName>
</protein>
<organism evidence="3 4">
    <name type="scientific">Solibaculum mannosilyticum</name>
    <dbReference type="NCBI Taxonomy" id="2780922"/>
    <lineage>
        <taxon>Bacteria</taxon>
        <taxon>Bacillati</taxon>
        <taxon>Bacillota</taxon>
        <taxon>Clostridia</taxon>
        <taxon>Eubacteriales</taxon>
        <taxon>Oscillospiraceae</taxon>
        <taxon>Solibaculum</taxon>
    </lineage>
</organism>
<dbReference type="InterPro" id="IPR001460">
    <property type="entry name" value="PCN-bd_Tpept"/>
</dbReference>
<reference evidence="4" key="1">
    <citation type="submission" date="2020-07" db="EMBL/GenBank/DDBJ databases">
        <title>Complete genome sequencing of Clostridia bacterium strain 12CBH8.</title>
        <authorList>
            <person name="Sakamoto M."/>
            <person name="Murakami T."/>
            <person name="Mori H."/>
        </authorList>
    </citation>
    <scope>NUCLEOTIDE SEQUENCE [LARGE SCALE GENOMIC DNA]</scope>
    <source>
        <strain evidence="4">12CBH8</strain>
    </source>
</reference>
<dbReference type="EMBL" id="AP023321">
    <property type="protein sequence ID" value="BCI59900.1"/>
    <property type="molecule type" value="Genomic_DNA"/>
</dbReference>
<keyword evidence="4" id="KW-1185">Reference proteome</keyword>
<keyword evidence="1" id="KW-0812">Transmembrane</keyword>
<evidence type="ECO:0000313" key="4">
    <source>
        <dbReference type="Proteomes" id="UP000593890"/>
    </source>
</evidence>
<feature type="transmembrane region" description="Helical" evidence="1">
    <location>
        <begin position="9"/>
        <end position="31"/>
    </location>
</feature>
<evidence type="ECO:0000259" key="2">
    <source>
        <dbReference type="Pfam" id="PF00905"/>
    </source>
</evidence>
<proteinExistence type="predicted"/>
<dbReference type="KEGG" id="sman:C12CBH8_05390"/>
<dbReference type="Gene3D" id="3.90.1310.10">
    <property type="entry name" value="Penicillin-binding protein 2a (Domain 2)"/>
    <property type="match status" value="1"/>
</dbReference>
<sequence>MKKILRRSVIVYALIGVFLAGMLAFLISWAVDGRDWVMYSANTHIYTGGKLISGGTITDRGGNTLAKTVDDTRVYSSSQSIRSSLLHTVGDTELFIDRSIQNRFADTLLGYNFITGLHFSSTWDKGNNIQLTVDGDVCAAALEALNGRKGAVCVYNWKTGEIICSVSTPTFDPQNKPDVDASPEKYDGVYVNRVLSGLYPPGSTFKVVTAAAALEYIPDIKTRTFTCDGAYHASDGDVTCTGVHGEIDFETALNKSCNSAFAAIANELGADRLNEQAKKMGFGSTEKVDGIEVSKSSFDASGTGPADLGWAGIGQYTTLTTPFHMMNMMGAIAGGGQGVKPYLIKNVTLPFGIPIQWGSTSKNSRILEESVADTLAEMMRSNVVNNYGTDSFPGLDICAKTGTAEVGGDQEPHSWIAGFVRDEDCPLAFAVVVENGGWGMKSAGPVANTVLQKAKDQLAASGE</sequence>
<dbReference type="InterPro" id="IPR050515">
    <property type="entry name" value="Beta-lactam/transpept"/>
</dbReference>
<dbReference type="Gene3D" id="3.40.710.10">
    <property type="entry name" value="DD-peptidase/beta-lactamase superfamily"/>
    <property type="match status" value="1"/>
</dbReference>
<dbReference type="GO" id="GO:0016740">
    <property type="term" value="F:transferase activity"/>
    <property type="evidence" value="ECO:0007669"/>
    <property type="project" value="UniProtKB-KW"/>
</dbReference>
<keyword evidence="1" id="KW-0472">Membrane</keyword>
<evidence type="ECO:0000313" key="3">
    <source>
        <dbReference type="EMBL" id="BCI59900.1"/>
    </source>
</evidence>
<gene>
    <name evidence="3" type="ORF">C12CBH8_05390</name>
</gene>
<feature type="domain" description="Penicillin-binding protein transpeptidase" evidence="2">
    <location>
        <begin position="150"/>
        <end position="452"/>
    </location>
</feature>
<dbReference type="InterPro" id="IPR012338">
    <property type="entry name" value="Beta-lactam/transpept-like"/>
</dbReference>
<dbReference type="GO" id="GO:0008658">
    <property type="term" value="F:penicillin binding"/>
    <property type="evidence" value="ECO:0007669"/>
    <property type="project" value="InterPro"/>
</dbReference>
<dbReference type="GO" id="GO:0071972">
    <property type="term" value="F:peptidoglycan L,D-transpeptidase activity"/>
    <property type="evidence" value="ECO:0007669"/>
    <property type="project" value="TreeGrafter"/>
</dbReference>
<dbReference type="GO" id="GO:0005886">
    <property type="term" value="C:plasma membrane"/>
    <property type="evidence" value="ECO:0007669"/>
    <property type="project" value="TreeGrafter"/>
</dbReference>
<dbReference type="PANTHER" id="PTHR30627:SF24">
    <property type="entry name" value="PENICILLIN-BINDING PROTEIN 4B"/>
    <property type="match status" value="1"/>
</dbReference>
<dbReference type="PANTHER" id="PTHR30627">
    <property type="entry name" value="PEPTIDOGLYCAN D,D-TRANSPEPTIDASE"/>
    <property type="match status" value="1"/>
</dbReference>
<keyword evidence="3" id="KW-0808">Transferase</keyword>
<dbReference type="AlphaFoldDB" id="A0A7I8CZH1"/>
<evidence type="ECO:0000256" key="1">
    <source>
        <dbReference type="SAM" id="Phobius"/>
    </source>
</evidence>
<dbReference type="GO" id="GO:0071555">
    <property type="term" value="P:cell wall organization"/>
    <property type="evidence" value="ECO:0007669"/>
    <property type="project" value="TreeGrafter"/>
</dbReference>
<accession>A0A7I8CZH1</accession>
<dbReference type="SUPFAM" id="SSF56601">
    <property type="entry name" value="beta-lactamase/transpeptidase-like"/>
    <property type="match status" value="1"/>
</dbReference>
<keyword evidence="1" id="KW-1133">Transmembrane helix</keyword>
<dbReference type="RefSeq" id="WP_215533488.1">
    <property type="nucleotide sequence ID" value="NZ_AP023321.1"/>
</dbReference>
<dbReference type="Proteomes" id="UP000593890">
    <property type="component" value="Chromosome"/>
</dbReference>
<name>A0A7I8CZH1_9FIRM</name>